<accession>A0A2P2CB48</accession>
<dbReference type="Gene3D" id="1.10.150.240">
    <property type="entry name" value="Putative phosphatase, domain 2"/>
    <property type="match status" value="1"/>
</dbReference>
<dbReference type="InterPro" id="IPR041492">
    <property type="entry name" value="HAD_2"/>
</dbReference>
<dbReference type="GO" id="GO:0016787">
    <property type="term" value="F:hydrolase activity"/>
    <property type="evidence" value="ECO:0007669"/>
    <property type="project" value="UniProtKB-KW"/>
</dbReference>
<name>A0A2P2CB48_9ZZZZ</name>
<dbReference type="InterPro" id="IPR023214">
    <property type="entry name" value="HAD_sf"/>
</dbReference>
<dbReference type="AlphaFoldDB" id="A0A2P2CB48"/>
<dbReference type="SFLD" id="SFLDG01129">
    <property type="entry name" value="C1.5:_HAD__Beta-PGM__Phosphata"/>
    <property type="match status" value="1"/>
</dbReference>
<dbReference type="InterPro" id="IPR006439">
    <property type="entry name" value="HAD-SF_hydro_IA"/>
</dbReference>
<proteinExistence type="predicted"/>
<dbReference type="CDD" id="cd07505">
    <property type="entry name" value="HAD_BPGM-like"/>
    <property type="match status" value="1"/>
</dbReference>
<dbReference type="NCBIfam" id="TIGR01509">
    <property type="entry name" value="HAD-SF-IA-v3"/>
    <property type="match status" value="1"/>
</dbReference>
<reference evidence="2" key="1">
    <citation type="submission" date="2015-08" db="EMBL/GenBank/DDBJ databases">
        <authorList>
            <person name="Babu N.S."/>
            <person name="Beckwith C.J."/>
            <person name="Beseler K.G."/>
            <person name="Brison A."/>
            <person name="Carone J.V."/>
            <person name="Caskin T.P."/>
            <person name="Diamond M."/>
            <person name="Durham M.E."/>
            <person name="Foxe J.M."/>
            <person name="Go M."/>
            <person name="Henderson B.A."/>
            <person name="Jones I.B."/>
            <person name="McGettigan J.A."/>
            <person name="Micheletti S.J."/>
            <person name="Nasrallah M.E."/>
            <person name="Ortiz D."/>
            <person name="Piller C.R."/>
            <person name="Privatt S.R."/>
            <person name="Schneider S.L."/>
            <person name="Sharp S."/>
            <person name="Smith T.C."/>
            <person name="Stanton J.D."/>
            <person name="Ullery H.E."/>
            <person name="Wilson R.J."/>
            <person name="Serrano M.G."/>
            <person name="Buck G."/>
            <person name="Lee V."/>
            <person name="Wang Y."/>
            <person name="Carvalho R."/>
            <person name="Voegtly L."/>
            <person name="Shi R."/>
            <person name="Duckworth R."/>
            <person name="Johnson A."/>
            <person name="Loviza R."/>
            <person name="Walstead R."/>
            <person name="Shah Z."/>
            <person name="Kiflezghi M."/>
            <person name="Wade K."/>
            <person name="Ball S.L."/>
            <person name="Bradley K.W."/>
            <person name="Asai D.J."/>
            <person name="Bowman C.A."/>
            <person name="Russell D.A."/>
            <person name="Pope W.H."/>
            <person name="Jacobs-Sera D."/>
            <person name="Hendrix R.W."/>
            <person name="Hatfull G.F."/>
        </authorList>
    </citation>
    <scope>NUCLEOTIDE SEQUENCE</scope>
</reference>
<dbReference type="InterPro" id="IPR036412">
    <property type="entry name" value="HAD-like_sf"/>
</dbReference>
<dbReference type="PANTHER" id="PTHR18901">
    <property type="entry name" value="2-DEOXYGLUCOSE-6-PHOSPHATE PHOSPHATASE 2"/>
    <property type="match status" value="1"/>
</dbReference>
<evidence type="ECO:0000256" key="1">
    <source>
        <dbReference type="SAM" id="MobiDB-lite"/>
    </source>
</evidence>
<feature type="compositionally biased region" description="Polar residues" evidence="1">
    <location>
        <begin position="10"/>
        <end position="20"/>
    </location>
</feature>
<gene>
    <name evidence="2" type="ORF">NOCA1170118</name>
</gene>
<protein>
    <submittedName>
        <fullName evidence="2">HAD-superfamily hydrolase, subfamily IA, variant 3</fullName>
    </submittedName>
</protein>
<evidence type="ECO:0000313" key="2">
    <source>
        <dbReference type="EMBL" id="CUR59215.1"/>
    </source>
</evidence>
<dbReference type="SFLD" id="SFLDS00003">
    <property type="entry name" value="Haloacid_Dehalogenase"/>
    <property type="match status" value="1"/>
</dbReference>
<organism evidence="2">
    <name type="scientific">metagenome</name>
    <dbReference type="NCBI Taxonomy" id="256318"/>
    <lineage>
        <taxon>unclassified sequences</taxon>
        <taxon>metagenomes</taxon>
    </lineage>
</organism>
<sequence>MTGHVESEGMPSTTPSSETRAATAVRADHPAAVLWDMDGTLVDTEPYWIATEFELAEKYGGTWSEEHALNLVGKALLDSGDYIRVHMDIDLTPHQIVEELLDGVVARVEAEVPWRPGARELLVDLEAHGIPCALVTMSWQRFVAPILAQLPERTFVTVVTGDRVEFGKPHPEPYLTAAAELGLRPEDCVAIEDSNTGAKSAVAAGCTVLCVPHHVPILEGEGRVFVDTLVGVDTARLAELTRR</sequence>
<dbReference type="PANTHER" id="PTHR18901:SF38">
    <property type="entry name" value="PSEUDOURIDINE-5'-PHOSPHATASE"/>
    <property type="match status" value="1"/>
</dbReference>
<feature type="region of interest" description="Disordered" evidence="1">
    <location>
        <begin position="1"/>
        <end position="23"/>
    </location>
</feature>
<dbReference type="InterPro" id="IPR023198">
    <property type="entry name" value="PGP-like_dom2"/>
</dbReference>
<keyword evidence="2" id="KW-0378">Hydrolase</keyword>
<dbReference type="Pfam" id="PF13419">
    <property type="entry name" value="HAD_2"/>
    <property type="match status" value="1"/>
</dbReference>
<dbReference type="SUPFAM" id="SSF56784">
    <property type="entry name" value="HAD-like"/>
    <property type="match status" value="1"/>
</dbReference>
<dbReference type="Gene3D" id="3.40.50.1000">
    <property type="entry name" value="HAD superfamily/HAD-like"/>
    <property type="match status" value="1"/>
</dbReference>
<dbReference type="EMBL" id="CZKB01000009">
    <property type="protein sequence ID" value="CUR59215.1"/>
    <property type="molecule type" value="Genomic_DNA"/>
</dbReference>